<organism evidence="2 3">
    <name type="scientific">Steinernema carpocapsae</name>
    <name type="common">Entomopathogenic nematode</name>
    <dbReference type="NCBI Taxonomy" id="34508"/>
    <lineage>
        <taxon>Eukaryota</taxon>
        <taxon>Metazoa</taxon>
        <taxon>Ecdysozoa</taxon>
        <taxon>Nematoda</taxon>
        <taxon>Chromadorea</taxon>
        <taxon>Rhabditida</taxon>
        <taxon>Tylenchina</taxon>
        <taxon>Panagrolaimomorpha</taxon>
        <taxon>Strongyloidoidea</taxon>
        <taxon>Steinernematidae</taxon>
        <taxon>Steinernema</taxon>
    </lineage>
</organism>
<keyword evidence="1" id="KW-0732">Signal</keyword>
<evidence type="ECO:0000313" key="2">
    <source>
        <dbReference type="EMBL" id="TKR94654.1"/>
    </source>
</evidence>
<dbReference type="AlphaFoldDB" id="A0A4U5PF04"/>
<evidence type="ECO:0008006" key="4">
    <source>
        <dbReference type="Google" id="ProtNLM"/>
    </source>
</evidence>
<dbReference type="Proteomes" id="UP000298663">
    <property type="component" value="Unassembled WGS sequence"/>
</dbReference>
<proteinExistence type="predicted"/>
<keyword evidence="3" id="KW-1185">Reference proteome</keyword>
<dbReference type="EMBL" id="AZBU02000002">
    <property type="protein sequence ID" value="TKR94654.1"/>
    <property type="molecule type" value="Genomic_DNA"/>
</dbReference>
<evidence type="ECO:0000256" key="1">
    <source>
        <dbReference type="SAM" id="SignalP"/>
    </source>
</evidence>
<evidence type="ECO:0000313" key="3">
    <source>
        <dbReference type="Proteomes" id="UP000298663"/>
    </source>
</evidence>
<accession>A0A4U5PF04</accession>
<gene>
    <name evidence="2" type="ORF">L596_008915</name>
</gene>
<feature type="chain" id="PRO_5020628537" description="Saposin B-type domain-containing protein" evidence="1">
    <location>
        <begin position="19"/>
        <end position="126"/>
    </location>
</feature>
<protein>
    <recommendedName>
        <fullName evidence="4">Saposin B-type domain-containing protein</fullName>
    </recommendedName>
</protein>
<comment type="caution">
    <text evidence="2">The sequence shown here is derived from an EMBL/GenBank/DDBJ whole genome shotgun (WGS) entry which is preliminary data.</text>
</comment>
<sequence>MQLKVFLCVLLVLPAAFATCQDDYDKAKLFVNLLKKYSDDNIAQACDKPLREAIILYMIDAFDILAIWLQDPCQFTFQPLNFNSNCYHLDNQNNNKMVALLKSITQHLDAMCNADVLCRLSKMSSP</sequence>
<reference evidence="2 3" key="1">
    <citation type="journal article" date="2015" name="Genome Biol.">
        <title>Comparative genomics of Steinernema reveals deeply conserved gene regulatory networks.</title>
        <authorList>
            <person name="Dillman A.R."/>
            <person name="Macchietto M."/>
            <person name="Porter C.F."/>
            <person name="Rogers A."/>
            <person name="Williams B."/>
            <person name="Antoshechkin I."/>
            <person name="Lee M.M."/>
            <person name="Goodwin Z."/>
            <person name="Lu X."/>
            <person name="Lewis E.E."/>
            <person name="Goodrich-Blair H."/>
            <person name="Stock S.P."/>
            <person name="Adams B.J."/>
            <person name="Sternberg P.W."/>
            <person name="Mortazavi A."/>
        </authorList>
    </citation>
    <scope>NUCLEOTIDE SEQUENCE [LARGE SCALE GENOMIC DNA]</scope>
    <source>
        <strain evidence="2 3">ALL</strain>
    </source>
</reference>
<name>A0A4U5PF04_STECR</name>
<feature type="signal peptide" evidence="1">
    <location>
        <begin position="1"/>
        <end position="18"/>
    </location>
</feature>
<reference evidence="2 3" key="2">
    <citation type="journal article" date="2019" name="G3 (Bethesda)">
        <title>Hybrid Assembly of the Genome of the Entomopathogenic Nematode Steinernema carpocapsae Identifies the X-Chromosome.</title>
        <authorList>
            <person name="Serra L."/>
            <person name="Macchietto M."/>
            <person name="Macias-Munoz A."/>
            <person name="McGill C.J."/>
            <person name="Rodriguez I.M."/>
            <person name="Rodriguez B."/>
            <person name="Murad R."/>
            <person name="Mortazavi A."/>
        </authorList>
    </citation>
    <scope>NUCLEOTIDE SEQUENCE [LARGE SCALE GENOMIC DNA]</scope>
    <source>
        <strain evidence="2 3">ALL</strain>
    </source>
</reference>